<protein>
    <recommendedName>
        <fullName evidence="6">Major facilitator superfamily (MFS) profile domain-containing protein</fullName>
    </recommendedName>
</protein>
<dbReference type="Gene3D" id="1.20.1250.20">
    <property type="entry name" value="MFS general substrate transporter like domains"/>
    <property type="match status" value="1"/>
</dbReference>
<feature type="domain" description="Major facilitator superfamily (MFS) profile" evidence="6">
    <location>
        <begin position="7"/>
        <end position="444"/>
    </location>
</feature>
<feature type="transmembrane region" description="Helical" evidence="5">
    <location>
        <begin position="104"/>
        <end position="126"/>
    </location>
</feature>
<dbReference type="PANTHER" id="PTHR48021:SF1">
    <property type="entry name" value="GH07001P-RELATED"/>
    <property type="match status" value="1"/>
</dbReference>
<feature type="transmembrane region" description="Helical" evidence="5">
    <location>
        <begin position="321"/>
        <end position="344"/>
    </location>
</feature>
<comment type="subcellular location">
    <subcellularLocation>
        <location evidence="1">Membrane</location>
        <topology evidence="1">Multi-pass membrane protein</topology>
    </subcellularLocation>
</comment>
<evidence type="ECO:0000256" key="4">
    <source>
        <dbReference type="ARBA" id="ARBA00023136"/>
    </source>
</evidence>
<feature type="transmembrane region" description="Helical" evidence="5">
    <location>
        <begin position="9"/>
        <end position="30"/>
    </location>
</feature>
<feature type="transmembrane region" description="Helical" evidence="5">
    <location>
        <begin position="415"/>
        <end position="437"/>
    </location>
</feature>
<name>A0A5E4Q5G3_9NEOP</name>
<evidence type="ECO:0000256" key="2">
    <source>
        <dbReference type="ARBA" id="ARBA00022692"/>
    </source>
</evidence>
<feature type="transmembrane region" description="Helical" evidence="5">
    <location>
        <begin position="386"/>
        <end position="409"/>
    </location>
</feature>
<gene>
    <name evidence="7" type="ORF">LSINAPIS_LOCUS5619</name>
</gene>
<keyword evidence="3 5" id="KW-1133">Transmembrane helix</keyword>
<feature type="transmembrane region" description="Helical" evidence="5">
    <location>
        <begin position="80"/>
        <end position="98"/>
    </location>
</feature>
<dbReference type="Pfam" id="PF00083">
    <property type="entry name" value="Sugar_tr"/>
    <property type="match status" value="1"/>
</dbReference>
<dbReference type="PANTHER" id="PTHR48021">
    <property type="match status" value="1"/>
</dbReference>
<keyword evidence="4 5" id="KW-0472">Membrane</keyword>
<dbReference type="Proteomes" id="UP000324832">
    <property type="component" value="Unassembled WGS sequence"/>
</dbReference>
<dbReference type="AlphaFoldDB" id="A0A5E4Q5G3"/>
<dbReference type="PROSITE" id="PS50850">
    <property type="entry name" value="MFS"/>
    <property type="match status" value="1"/>
</dbReference>
<evidence type="ECO:0000313" key="7">
    <source>
        <dbReference type="EMBL" id="VVC93434.1"/>
    </source>
</evidence>
<dbReference type="GO" id="GO:0022857">
    <property type="term" value="F:transmembrane transporter activity"/>
    <property type="evidence" value="ECO:0007669"/>
    <property type="project" value="InterPro"/>
</dbReference>
<feature type="transmembrane region" description="Helical" evidence="5">
    <location>
        <begin position="290"/>
        <end position="314"/>
    </location>
</feature>
<feature type="transmembrane region" description="Helical" evidence="5">
    <location>
        <begin position="50"/>
        <end position="68"/>
    </location>
</feature>
<dbReference type="InterPro" id="IPR036259">
    <property type="entry name" value="MFS_trans_sf"/>
</dbReference>
<dbReference type="EMBL" id="FZQP02001648">
    <property type="protein sequence ID" value="VVC93434.1"/>
    <property type="molecule type" value="Genomic_DNA"/>
</dbReference>
<organism evidence="7 8">
    <name type="scientific">Leptidea sinapis</name>
    <dbReference type="NCBI Taxonomy" id="189913"/>
    <lineage>
        <taxon>Eukaryota</taxon>
        <taxon>Metazoa</taxon>
        <taxon>Ecdysozoa</taxon>
        <taxon>Arthropoda</taxon>
        <taxon>Hexapoda</taxon>
        <taxon>Insecta</taxon>
        <taxon>Pterygota</taxon>
        <taxon>Neoptera</taxon>
        <taxon>Endopterygota</taxon>
        <taxon>Lepidoptera</taxon>
        <taxon>Glossata</taxon>
        <taxon>Ditrysia</taxon>
        <taxon>Papilionoidea</taxon>
        <taxon>Pieridae</taxon>
        <taxon>Dismorphiinae</taxon>
        <taxon>Leptidea</taxon>
    </lineage>
</organism>
<feature type="transmembrane region" description="Helical" evidence="5">
    <location>
        <begin position="166"/>
        <end position="185"/>
    </location>
</feature>
<evidence type="ECO:0000259" key="6">
    <source>
        <dbReference type="PROSITE" id="PS50850"/>
    </source>
</evidence>
<sequence length="488" mass="54200">MERIKTSQILIQIGLLLCSISDGFIFGQMSGMVDALLGDDHSIDMTPDEVSLMAALINLTCLGGLFIVGIITEKFGRRRTITFLSMPLVICWIVVYYARSKLVIIATRVIVGISFGGILSLCFICVGEYAPSNIRPLALNLSLGVGGQIGSTLGHVLSIFLNWRTVALIGLVPTILSCIVTAFWVESPSWLASKGRYKECQEAYRSLHVMNQEDETELENLIALEKLKSAAVKENNSPKPMKRLIWACKQLYLWKIIFMTIVTHVYRVAAGRMLFCTMALTIFKDLTGYANLWMVTSLIDGFGIIGAAMSCVFIRLFKLKSLLFIMGSLANVVLITLSIILYFYPNVDSNITWVKAILLAIYLIVINAGSYPAIDTLYAEIFPLEAKAFCLFVVGLVSCVLQFLAIQFAQNMIHSIGYSAVFLIKALVSFIALVYLYKFLPETKGKTLQEIELILKKGSKIDGNDLRNDVQVSDCMLQKEETFNTKVA</sequence>
<dbReference type="InterPro" id="IPR020846">
    <property type="entry name" value="MFS_dom"/>
</dbReference>
<feature type="transmembrane region" description="Helical" evidence="5">
    <location>
        <begin position="356"/>
        <end position="374"/>
    </location>
</feature>
<feature type="transmembrane region" description="Helical" evidence="5">
    <location>
        <begin position="251"/>
        <end position="270"/>
    </location>
</feature>
<dbReference type="InterPro" id="IPR050549">
    <property type="entry name" value="MFS_Trehalose_Transporter"/>
</dbReference>
<dbReference type="SUPFAM" id="SSF103473">
    <property type="entry name" value="MFS general substrate transporter"/>
    <property type="match status" value="1"/>
</dbReference>
<keyword evidence="2 5" id="KW-0812">Transmembrane</keyword>
<keyword evidence="8" id="KW-1185">Reference proteome</keyword>
<accession>A0A5E4Q5G3</accession>
<evidence type="ECO:0000256" key="3">
    <source>
        <dbReference type="ARBA" id="ARBA00022989"/>
    </source>
</evidence>
<evidence type="ECO:0000256" key="1">
    <source>
        <dbReference type="ARBA" id="ARBA00004141"/>
    </source>
</evidence>
<dbReference type="InterPro" id="IPR005828">
    <property type="entry name" value="MFS_sugar_transport-like"/>
</dbReference>
<dbReference type="GO" id="GO:0016020">
    <property type="term" value="C:membrane"/>
    <property type="evidence" value="ECO:0007669"/>
    <property type="project" value="UniProtKB-SubCell"/>
</dbReference>
<reference evidence="7 8" key="1">
    <citation type="submission" date="2017-07" db="EMBL/GenBank/DDBJ databases">
        <authorList>
            <person name="Talla V."/>
            <person name="Backstrom N."/>
        </authorList>
    </citation>
    <scope>NUCLEOTIDE SEQUENCE [LARGE SCALE GENOMIC DNA]</scope>
</reference>
<feature type="transmembrane region" description="Helical" evidence="5">
    <location>
        <begin position="138"/>
        <end position="160"/>
    </location>
</feature>
<proteinExistence type="predicted"/>
<evidence type="ECO:0000256" key="5">
    <source>
        <dbReference type="SAM" id="Phobius"/>
    </source>
</evidence>
<evidence type="ECO:0000313" key="8">
    <source>
        <dbReference type="Proteomes" id="UP000324832"/>
    </source>
</evidence>